<dbReference type="GO" id="GO:0005829">
    <property type="term" value="C:cytosol"/>
    <property type="evidence" value="ECO:0007669"/>
    <property type="project" value="TreeGrafter"/>
</dbReference>
<dbReference type="GO" id="GO:0032934">
    <property type="term" value="F:sterol binding"/>
    <property type="evidence" value="ECO:0007669"/>
    <property type="project" value="TreeGrafter"/>
</dbReference>
<dbReference type="eggNOG" id="KOG2210">
    <property type="taxonomic scope" value="Eukaryota"/>
</dbReference>
<evidence type="ECO:0000313" key="3">
    <source>
        <dbReference type="EMBL" id="KCV71494.1"/>
    </source>
</evidence>
<keyword evidence="4" id="KW-1185">Reference proteome</keyword>
<dbReference type="OrthoDB" id="14833at2759"/>
<dbReference type="RefSeq" id="XP_009494617.1">
    <property type="nucleotide sequence ID" value="XM_009496342.1"/>
</dbReference>
<dbReference type="PANTHER" id="PTHR10972">
    <property type="entry name" value="OXYSTEROL-BINDING PROTEIN-RELATED"/>
    <property type="match status" value="1"/>
</dbReference>
<dbReference type="PANTHER" id="PTHR10972:SF102">
    <property type="entry name" value="OXYSTEROL-BINDING PROTEIN"/>
    <property type="match status" value="1"/>
</dbReference>
<organism evidence="3">
    <name type="scientific">Fonticula alba</name>
    <name type="common">Slime mold</name>
    <dbReference type="NCBI Taxonomy" id="691883"/>
    <lineage>
        <taxon>Eukaryota</taxon>
        <taxon>Rotosphaerida</taxon>
        <taxon>Fonticulaceae</taxon>
        <taxon>Fonticula</taxon>
    </lineage>
</organism>
<protein>
    <submittedName>
        <fullName evidence="3">Uncharacterized protein</fullName>
    </submittedName>
</protein>
<dbReference type="STRING" id="691883.A0A058ZAS3"/>
<sequence>MNPLKPAASSKAKPSSPTEQQAHSPSKSELGKSATRQPEQPAVAGIRLGIAASPRRDAPEEAATRHTRPQLQAHSNDENAEPPVSVPPPEAKLPEELLLPSSTTPSSVPHSGSDSNPDSDPKPDPQGARMLQPLAPEAHAAQAPTSQIEPMSDRSSHGLSSVSSSERMVIDHMKKLQPGSPQSVRPRVVAPSSVVRHAAALSAASSPPTSSPCHSDVEPAGTDAFGTVTGAGAAAAVAAVLVPPSPALLTTSAPEEPLRRRANGEKHPSIIMELLKQLKVGMDLHKITLPAFILEPKSLLEKISDYMSHPKFIIKCVR</sequence>
<dbReference type="AlphaFoldDB" id="A0A058ZAS3"/>
<dbReference type="Proteomes" id="UP000030693">
    <property type="component" value="Unassembled WGS sequence"/>
</dbReference>
<dbReference type="SUPFAM" id="SSF144000">
    <property type="entry name" value="Oxysterol-binding protein-like"/>
    <property type="match status" value="1"/>
</dbReference>
<feature type="compositionally biased region" description="Low complexity" evidence="2">
    <location>
        <begin position="96"/>
        <end position="118"/>
    </location>
</feature>
<reference evidence="3" key="1">
    <citation type="submission" date="2013-04" db="EMBL/GenBank/DDBJ databases">
        <title>The Genome Sequence of Fonticula alba ATCC 38817.</title>
        <authorList>
            <consortium name="The Broad Institute Genomics Platform"/>
            <person name="Russ C."/>
            <person name="Cuomo C."/>
            <person name="Burger G."/>
            <person name="Gray M.W."/>
            <person name="Holland P.W.H."/>
            <person name="King N."/>
            <person name="Lang F.B.F."/>
            <person name="Roger A.J."/>
            <person name="Ruiz-Trillo I."/>
            <person name="Brown M."/>
            <person name="Walker B."/>
            <person name="Young S."/>
            <person name="Zeng Q."/>
            <person name="Gargeya S."/>
            <person name="Fitzgerald M."/>
            <person name="Haas B."/>
            <person name="Abouelleil A."/>
            <person name="Allen A.W."/>
            <person name="Alvarado L."/>
            <person name="Arachchi H.M."/>
            <person name="Berlin A.M."/>
            <person name="Chapman S.B."/>
            <person name="Gainer-Dewar J."/>
            <person name="Goldberg J."/>
            <person name="Griggs A."/>
            <person name="Gujja S."/>
            <person name="Hansen M."/>
            <person name="Howarth C."/>
            <person name="Imamovic A."/>
            <person name="Ireland A."/>
            <person name="Larimer J."/>
            <person name="McCowan C."/>
            <person name="Murphy C."/>
            <person name="Pearson M."/>
            <person name="Poon T.W."/>
            <person name="Priest M."/>
            <person name="Roberts A."/>
            <person name="Saif S."/>
            <person name="Shea T."/>
            <person name="Sisk P."/>
            <person name="Sykes S."/>
            <person name="Wortman J."/>
            <person name="Nusbaum C."/>
            <person name="Birren B."/>
        </authorList>
    </citation>
    <scope>NUCLEOTIDE SEQUENCE [LARGE SCALE GENOMIC DNA]</scope>
    <source>
        <strain evidence="3">ATCC 38817</strain>
    </source>
</reference>
<dbReference type="InterPro" id="IPR037239">
    <property type="entry name" value="OSBP_sf"/>
</dbReference>
<gene>
    <name evidence="3" type="ORF">H696_02438</name>
</gene>
<feature type="compositionally biased region" description="Basic and acidic residues" evidence="2">
    <location>
        <begin position="54"/>
        <end position="64"/>
    </location>
</feature>
<dbReference type="GeneID" id="20527163"/>
<feature type="compositionally biased region" description="Polar residues" evidence="2">
    <location>
        <begin position="18"/>
        <end position="27"/>
    </location>
</feature>
<accession>A0A058ZAS3</accession>
<name>A0A058ZAS3_FONAL</name>
<comment type="similarity">
    <text evidence="1">Belongs to the OSBP family.</text>
</comment>
<feature type="region of interest" description="Disordered" evidence="2">
    <location>
        <begin position="1"/>
        <end position="165"/>
    </location>
</feature>
<proteinExistence type="inferred from homology"/>
<evidence type="ECO:0000256" key="2">
    <source>
        <dbReference type="SAM" id="MobiDB-lite"/>
    </source>
</evidence>
<dbReference type="EMBL" id="KB932203">
    <property type="protein sequence ID" value="KCV71494.1"/>
    <property type="molecule type" value="Genomic_DNA"/>
</dbReference>
<dbReference type="InterPro" id="IPR000648">
    <property type="entry name" value="Oxysterol-bd"/>
</dbReference>
<evidence type="ECO:0000313" key="4">
    <source>
        <dbReference type="Proteomes" id="UP000030693"/>
    </source>
</evidence>
<dbReference type="Pfam" id="PF01237">
    <property type="entry name" value="Oxysterol_BP"/>
    <property type="match status" value="1"/>
</dbReference>
<dbReference type="GO" id="GO:0016020">
    <property type="term" value="C:membrane"/>
    <property type="evidence" value="ECO:0007669"/>
    <property type="project" value="TreeGrafter"/>
</dbReference>
<evidence type="ECO:0000256" key="1">
    <source>
        <dbReference type="ARBA" id="ARBA00008842"/>
    </source>
</evidence>
<feature type="compositionally biased region" description="Low complexity" evidence="2">
    <location>
        <begin position="1"/>
        <end position="17"/>
    </location>
</feature>